<protein>
    <recommendedName>
        <fullName evidence="3">FAD/NAD(P)-binding domain-containing protein</fullName>
    </recommendedName>
</protein>
<feature type="non-terminal residue" evidence="2">
    <location>
        <position position="329"/>
    </location>
</feature>
<gene>
    <name evidence="2" type="ORF">METZ01_LOCUS340441</name>
</gene>
<dbReference type="GO" id="GO:0016491">
    <property type="term" value="F:oxidoreductase activity"/>
    <property type="evidence" value="ECO:0007669"/>
    <property type="project" value="UniProtKB-KW"/>
</dbReference>
<reference evidence="2" key="1">
    <citation type="submission" date="2018-05" db="EMBL/GenBank/DDBJ databases">
        <authorList>
            <person name="Lanie J.A."/>
            <person name="Ng W.-L."/>
            <person name="Kazmierczak K.M."/>
            <person name="Andrzejewski T.M."/>
            <person name="Davidsen T.M."/>
            <person name="Wayne K.J."/>
            <person name="Tettelin H."/>
            <person name="Glass J.I."/>
            <person name="Rusch D."/>
            <person name="Podicherti R."/>
            <person name="Tsui H.-C.T."/>
            <person name="Winkler M.E."/>
        </authorList>
    </citation>
    <scope>NUCLEOTIDE SEQUENCE</scope>
</reference>
<evidence type="ECO:0000313" key="2">
    <source>
        <dbReference type="EMBL" id="SVC87587.1"/>
    </source>
</evidence>
<organism evidence="2">
    <name type="scientific">marine metagenome</name>
    <dbReference type="NCBI Taxonomy" id="408172"/>
    <lineage>
        <taxon>unclassified sequences</taxon>
        <taxon>metagenomes</taxon>
        <taxon>ecological metagenomes</taxon>
    </lineage>
</organism>
<feature type="non-terminal residue" evidence="2">
    <location>
        <position position="1"/>
    </location>
</feature>
<sequence>LQDILGRDYAAGRTLLNILDQPAIDYRAGATVWNLTAQGNISYSLGGSARTLSARHVIVCTGALERPMPFPGWTVPGVMTAGAGQILLKSSELIPPAPTLLAGTGPLLFLVAAQYLRAGHRPAAIVETTPWRNYGTALSALPGALRANSYLREGWALLAEIKRGRVPHYRAATNLRALGTAHVEALEFRAGGRQRRIPCASLLIHSGIVPNVQISRALDLEHSWDPAQRCWRPRLGAWGETSLETISIAGDGAGIGGAEAALHCGRLAALHAVWRLGAIESHAEITRLAKGERKALAVHHAARPFLDLLYAPPRAFLDPPDETIVCRCE</sequence>
<dbReference type="AlphaFoldDB" id="A0A382QRK3"/>
<accession>A0A382QRK3</accession>
<keyword evidence="1" id="KW-0560">Oxidoreductase</keyword>
<evidence type="ECO:0008006" key="3">
    <source>
        <dbReference type="Google" id="ProtNLM"/>
    </source>
</evidence>
<dbReference type="PANTHER" id="PTHR42949">
    <property type="entry name" value="ANAEROBIC GLYCEROL-3-PHOSPHATE DEHYDROGENASE SUBUNIT B"/>
    <property type="match status" value="1"/>
</dbReference>
<name>A0A382QRK3_9ZZZZ</name>
<dbReference type="EMBL" id="UINC01116088">
    <property type="protein sequence ID" value="SVC87587.1"/>
    <property type="molecule type" value="Genomic_DNA"/>
</dbReference>
<evidence type="ECO:0000256" key="1">
    <source>
        <dbReference type="ARBA" id="ARBA00023002"/>
    </source>
</evidence>
<dbReference type="InterPro" id="IPR051691">
    <property type="entry name" value="Metab_Enz_Cyan_OpOx_G3PDH"/>
</dbReference>
<proteinExistence type="predicted"/>
<dbReference type="PANTHER" id="PTHR42949:SF3">
    <property type="entry name" value="ANAEROBIC GLYCEROL-3-PHOSPHATE DEHYDROGENASE SUBUNIT B"/>
    <property type="match status" value="1"/>
</dbReference>
<dbReference type="SUPFAM" id="SSF51905">
    <property type="entry name" value="FAD/NAD(P)-binding domain"/>
    <property type="match status" value="1"/>
</dbReference>
<dbReference type="InterPro" id="IPR036188">
    <property type="entry name" value="FAD/NAD-bd_sf"/>
</dbReference>